<organism evidence="9 10">
    <name type="scientific">Ruminococcus albus (strain ATCC 27210 / DSM 20455 / JCM 14654 / NCDO 2250 / 7)</name>
    <dbReference type="NCBI Taxonomy" id="697329"/>
    <lineage>
        <taxon>Bacteria</taxon>
        <taxon>Bacillati</taxon>
        <taxon>Bacillota</taxon>
        <taxon>Clostridia</taxon>
        <taxon>Eubacteriales</taxon>
        <taxon>Oscillospiraceae</taxon>
        <taxon>Ruminococcus</taxon>
    </lineage>
</organism>
<dbReference type="EMBL" id="CP002403">
    <property type="protein sequence ID" value="ADU23272.1"/>
    <property type="molecule type" value="Genomic_DNA"/>
</dbReference>
<evidence type="ECO:0000256" key="4">
    <source>
        <dbReference type="ARBA" id="ARBA00022692"/>
    </source>
</evidence>
<dbReference type="GO" id="GO:0005886">
    <property type="term" value="C:plasma membrane"/>
    <property type="evidence" value="ECO:0007669"/>
    <property type="project" value="UniProtKB-SubCell"/>
</dbReference>
<dbReference type="PANTHER" id="PTHR32309:SF31">
    <property type="entry name" value="CAPSULAR EXOPOLYSACCHARIDE FAMILY"/>
    <property type="match status" value="1"/>
</dbReference>
<evidence type="ECO:0000256" key="3">
    <source>
        <dbReference type="ARBA" id="ARBA00022475"/>
    </source>
</evidence>
<gene>
    <name evidence="9" type="ordered locus">Rumal_2803</name>
</gene>
<dbReference type="RefSeq" id="WP_013499387.1">
    <property type="nucleotide sequence ID" value="NC_014833.1"/>
</dbReference>
<evidence type="ECO:0000256" key="1">
    <source>
        <dbReference type="ARBA" id="ARBA00004651"/>
    </source>
</evidence>
<dbReference type="Pfam" id="PF02706">
    <property type="entry name" value="Wzz"/>
    <property type="match status" value="1"/>
</dbReference>
<dbReference type="eggNOG" id="COG3944">
    <property type="taxonomic scope" value="Bacteria"/>
</dbReference>
<dbReference type="HOGENOM" id="CLU_082668_0_1_9"/>
<reference evidence="9 10" key="1">
    <citation type="journal article" date="2011" name="J. Bacteriol.">
        <title>Complete genome of the cellulolytic ruminal bacterium Ruminococcus albus 7.</title>
        <authorList>
            <person name="Suen G."/>
            <person name="Stevenson D.M."/>
            <person name="Bruce D.C."/>
            <person name="Chertkov O."/>
            <person name="Copeland A."/>
            <person name="Cheng J.F."/>
            <person name="Detter C."/>
            <person name="Detter J.C."/>
            <person name="Goodwin L.A."/>
            <person name="Han C.S."/>
            <person name="Hauser L.J."/>
            <person name="Ivanova N.N."/>
            <person name="Kyrpides N.C."/>
            <person name="Land M.L."/>
            <person name="Lapidus A."/>
            <person name="Lucas S."/>
            <person name="Ovchinnikova G."/>
            <person name="Pitluck S."/>
            <person name="Tapia R."/>
            <person name="Woyke T."/>
            <person name="Boyum J."/>
            <person name="Mead D."/>
            <person name="Weimer P.J."/>
        </authorList>
    </citation>
    <scope>NUCLEOTIDE SEQUENCE [LARGE SCALE GENOMIC DNA]</scope>
    <source>
        <strain evidence="10">ATCC 27210 / DSM 20455 / JCM 14654 / NCDO 2250 / 7</strain>
    </source>
</reference>
<keyword evidence="3" id="KW-1003">Cell membrane</keyword>
<protein>
    <submittedName>
        <fullName evidence="9">Lipopolysaccharide biosynthesis protein</fullName>
    </submittedName>
</protein>
<feature type="transmembrane region" description="Helical" evidence="7">
    <location>
        <begin position="12"/>
        <end position="36"/>
    </location>
</feature>
<evidence type="ECO:0000256" key="5">
    <source>
        <dbReference type="ARBA" id="ARBA00022989"/>
    </source>
</evidence>
<accession>E6UHY5</accession>
<dbReference type="PANTHER" id="PTHR32309">
    <property type="entry name" value="TYROSINE-PROTEIN KINASE"/>
    <property type="match status" value="1"/>
</dbReference>
<evidence type="ECO:0000259" key="8">
    <source>
        <dbReference type="Pfam" id="PF02706"/>
    </source>
</evidence>
<evidence type="ECO:0000256" key="2">
    <source>
        <dbReference type="ARBA" id="ARBA00006683"/>
    </source>
</evidence>
<evidence type="ECO:0000256" key="7">
    <source>
        <dbReference type="SAM" id="Phobius"/>
    </source>
</evidence>
<sequence length="262" mass="28737">MEGKEISIQEILGILLSHIRMIIVVTILAGIVGYSYAKFVLPLQYTASIKIYVTNGKTGDQDNDDNLINAQDLNTARSLATTYIVILDDPLLYESISDKLLKDYDVDDLKNYFTISVDEKGNEYIPYGQIKRLINISAVNNTEVLQVTVTSQVPKFSADICSYISELAQEVITRTTKAGSVETVSPPKVPTTPSGPNISKYLMLGLIAGLAVSVGFALITSFFDNTVKSGEDIKERFGVPVLAEIPDIFMDERGGNGKYGKY</sequence>
<feature type="transmembrane region" description="Helical" evidence="7">
    <location>
        <begin position="201"/>
        <end position="223"/>
    </location>
</feature>
<dbReference type="OrthoDB" id="1818840at2"/>
<name>E6UHY5_RUMA7</name>
<feature type="domain" description="Polysaccharide chain length determinant N-terminal" evidence="8">
    <location>
        <begin position="5"/>
        <end position="99"/>
    </location>
</feature>
<dbReference type="KEGG" id="ral:Rumal_2803"/>
<keyword evidence="5 7" id="KW-1133">Transmembrane helix</keyword>
<evidence type="ECO:0000256" key="6">
    <source>
        <dbReference type="ARBA" id="ARBA00023136"/>
    </source>
</evidence>
<keyword evidence="4 7" id="KW-0812">Transmembrane</keyword>
<dbReference type="Proteomes" id="UP000006919">
    <property type="component" value="Chromosome"/>
</dbReference>
<evidence type="ECO:0000313" key="9">
    <source>
        <dbReference type="EMBL" id="ADU23272.1"/>
    </source>
</evidence>
<dbReference type="AlphaFoldDB" id="E6UHY5"/>
<proteinExistence type="inferred from homology"/>
<dbReference type="InterPro" id="IPR003856">
    <property type="entry name" value="LPS_length_determ_N"/>
</dbReference>
<comment type="subcellular location">
    <subcellularLocation>
        <location evidence="1">Cell membrane</location>
        <topology evidence="1">Multi-pass membrane protein</topology>
    </subcellularLocation>
</comment>
<dbReference type="STRING" id="697329.Rumal_2803"/>
<dbReference type="InterPro" id="IPR050445">
    <property type="entry name" value="Bact_polysacc_biosynth/exp"/>
</dbReference>
<comment type="similarity">
    <text evidence="2">Belongs to the CpsC/CapA family.</text>
</comment>
<evidence type="ECO:0000313" key="10">
    <source>
        <dbReference type="Proteomes" id="UP000006919"/>
    </source>
</evidence>
<keyword evidence="6 7" id="KW-0472">Membrane</keyword>